<evidence type="ECO:0000256" key="1">
    <source>
        <dbReference type="ARBA" id="ARBA00023239"/>
    </source>
</evidence>
<dbReference type="InterPro" id="IPR032465">
    <property type="entry name" value="ACMSD"/>
</dbReference>
<dbReference type="PANTHER" id="PTHR21240:SF28">
    <property type="entry name" value="ISO-OROTATE DECARBOXYLASE (EUROFUNG)"/>
    <property type="match status" value="1"/>
</dbReference>
<dbReference type="GO" id="GO:0019748">
    <property type="term" value="P:secondary metabolic process"/>
    <property type="evidence" value="ECO:0007669"/>
    <property type="project" value="TreeGrafter"/>
</dbReference>
<dbReference type="Proteomes" id="UP000274843">
    <property type="component" value="Unassembled WGS sequence"/>
</dbReference>
<keyword evidence="1" id="KW-0456">Lyase</keyword>
<protein>
    <submittedName>
        <fullName evidence="3">Putative TIM-barrel fold metal-dependent hydrolase</fullName>
    </submittedName>
</protein>
<name>A0A3N2GPB1_9PSEU</name>
<gene>
    <name evidence="3" type="ORF">EDD35_0733</name>
</gene>
<accession>A0A3N2GPB1</accession>
<dbReference type="Gene3D" id="3.20.20.140">
    <property type="entry name" value="Metal-dependent hydrolases"/>
    <property type="match status" value="1"/>
</dbReference>
<dbReference type="PANTHER" id="PTHR21240">
    <property type="entry name" value="2-AMINO-3-CARBOXYLMUCONATE-6-SEMIALDEHYDE DECARBOXYLASE"/>
    <property type="match status" value="1"/>
</dbReference>
<keyword evidence="3" id="KW-0378">Hydrolase</keyword>
<dbReference type="EMBL" id="RKHY01000001">
    <property type="protein sequence ID" value="ROS38457.1"/>
    <property type="molecule type" value="Genomic_DNA"/>
</dbReference>
<dbReference type="InterPro" id="IPR032466">
    <property type="entry name" value="Metal_Hydrolase"/>
</dbReference>
<feature type="domain" description="Amidohydrolase-related" evidence="2">
    <location>
        <begin position="130"/>
        <end position="385"/>
    </location>
</feature>
<dbReference type="AlphaFoldDB" id="A0A3N2GPB1"/>
<evidence type="ECO:0000313" key="4">
    <source>
        <dbReference type="Proteomes" id="UP000274843"/>
    </source>
</evidence>
<dbReference type="GO" id="GO:0016831">
    <property type="term" value="F:carboxy-lyase activity"/>
    <property type="evidence" value="ECO:0007669"/>
    <property type="project" value="InterPro"/>
</dbReference>
<sequence length="385" mass="42964">MQYWKGAGMSATAATTELLRPKKVAVEVIDSDVHLLAKDGIRTVWEYIPVAWQERFAAKGVGLRNSAVGVSAKTMRFTHPTGAGIRADAVSPAGGPPGSDRAFVTRQLLEDWDVDIAIVNAIDSAAYAAALAGPDEATVICEAYNRYFVEEWIAADSRYRYLLTANPQDPVAAATEIRRAGRQDGVVGVFLPPTNVLFGNRYYNPIWEAASDLGLPVWTHVTGIEYVHQGSALPAGGFPESYAERRTITAQIAESNVASLAFSGVLERYPDLKVCFSEFGFTWLLSMLWRMDDTWRACRRDTPWVRKPPSEYVHDRIRFTTQPLDEPADPRQLLRLIDMLGADLLLFSSDYPHWDNDNPHHVLNTWPQELRDQVCGANPRAFWPL</sequence>
<organism evidence="3 4">
    <name type="scientific">Amycolatopsis thermoflava</name>
    <dbReference type="NCBI Taxonomy" id="84480"/>
    <lineage>
        <taxon>Bacteria</taxon>
        <taxon>Bacillati</taxon>
        <taxon>Actinomycetota</taxon>
        <taxon>Actinomycetes</taxon>
        <taxon>Pseudonocardiales</taxon>
        <taxon>Pseudonocardiaceae</taxon>
        <taxon>Amycolatopsis</taxon>
        <taxon>Amycolatopsis methanolica group</taxon>
    </lineage>
</organism>
<reference evidence="3 4" key="1">
    <citation type="submission" date="2018-11" db="EMBL/GenBank/DDBJ databases">
        <title>Sequencing the genomes of 1000 actinobacteria strains.</title>
        <authorList>
            <person name="Klenk H.-P."/>
        </authorList>
    </citation>
    <scope>NUCLEOTIDE SEQUENCE [LARGE SCALE GENOMIC DNA]</scope>
    <source>
        <strain evidence="3 4">DSM 44348</strain>
    </source>
</reference>
<comment type="caution">
    <text evidence="3">The sequence shown here is derived from an EMBL/GenBank/DDBJ whole genome shotgun (WGS) entry which is preliminary data.</text>
</comment>
<dbReference type="GO" id="GO:0005737">
    <property type="term" value="C:cytoplasm"/>
    <property type="evidence" value="ECO:0007669"/>
    <property type="project" value="TreeGrafter"/>
</dbReference>
<dbReference type="SUPFAM" id="SSF51556">
    <property type="entry name" value="Metallo-dependent hydrolases"/>
    <property type="match status" value="1"/>
</dbReference>
<evidence type="ECO:0000313" key="3">
    <source>
        <dbReference type="EMBL" id="ROS38457.1"/>
    </source>
</evidence>
<proteinExistence type="predicted"/>
<dbReference type="Pfam" id="PF04909">
    <property type="entry name" value="Amidohydro_2"/>
    <property type="match status" value="1"/>
</dbReference>
<dbReference type="GO" id="GO:0016787">
    <property type="term" value="F:hydrolase activity"/>
    <property type="evidence" value="ECO:0007669"/>
    <property type="project" value="UniProtKB-KW"/>
</dbReference>
<keyword evidence="4" id="KW-1185">Reference proteome</keyword>
<dbReference type="InterPro" id="IPR006680">
    <property type="entry name" value="Amidohydro-rel"/>
</dbReference>
<evidence type="ECO:0000259" key="2">
    <source>
        <dbReference type="Pfam" id="PF04909"/>
    </source>
</evidence>